<evidence type="ECO:0000313" key="12">
    <source>
        <dbReference type="EMBL" id="BCX81878.1"/>
    </source>
</evidence>
<dbReference type="Gene3D" id="3.30.300.20">
    <property type="match status" value="1"/>
</dbReference>
<dbReference type="PRINTS" id="PR00326">
    <property type="entry name" value="GTP1OBG"/>
</dbReference>
<dbReference type="InterPro" id="IPR016484">
    <property type="entry name" value="GTPase_Der"/>
</dbReference>
<dbReference type="InterPro" id="IPR006073">
    <property type="entry name" value="GTP-bd"/>
</dbReference>
<gene>
    <name evidence="8" type="primary">der</name>
    <name evidence="12" type="ORF">MIT9_P1460</name>
</gene>
<dbReference type="NCBIfam" id="TIGR00231">
    <property type="entry name" value="small_GTP"/>
    <property type="match status" value="2"/>
</dbReference>
<organism evidence="12 13">
    <name type="scientific">Methylomarinovum caldicuralii</name>
    <dbReference type="NCBI Taxonomy" id="438856"/>
    <lineage>
        <taxon>Bacteria</taxon>
        <taxon>Pseudomonadati</taxon>
        <taxon>Pseudomonadota</taxon>
        <taxon>Gammaproteobacteria</taxon>
        <taxon>Methylococcales</taxon>
        <taxon>Methylothermaceae</taxon>
        <taxon>Methylomarinovum</taxon>
    </lineage>
</organism>
<dbReference type="Gene3D" id="3.40.50.300">
    <property type="entry name" value="P-loop containing nucleotide triphosphate hydrolases"/>
    <property type="match status" value="2"/>
</dbReference>
<evidence type="ECO:0000256" key="6">
    <source>
        <dbReference type="ARBA" id="ARBA00023134"/>
    </source>
</evidence>
<dbReference type="InterPro" id="IPR031166">
    <property type="entry name" value="G_ENGA"/>
</dbReference>
<dbReference type="PANTHER" id="PTHR43834">
    <property type="entry name" value="GTPASE DER"/>
    <property type="match status" value="1"/>
</dbReference>
<dbReference type="HAMAP" id="MF_00195">
    <property type="entry name" value="GTPase_Der"/>
    <property type="match status" value="1"/>
</dbReference>
<feature type="binding site" evidence="8">
    <location>
        <begin position="187"/>
        <end position="194"/>
    </location>
    <ligand>
        <name>GTP</name>
        <dbReference type="ChEBI" id="CHEBI:37565"/>
        <label>2</label>
    </ligand>
</feature>
<feature type="binding site" evidence="8">
    <location>
        <begin position="121"/>
        <end position="124"/>
    </location>
    <ligand>
        <name>GTP</name>
        <dbReference type="ChEBI" id="CHEBI:37565"/>
        <label>1</label>
    </ligand>
</feature>
<dbReference type="KEGG" id="mcau:MIT9_P1460"/>
<reference evidence="13" key="1">
    <citation type="journal article" date="2024" name="Int. J. Syst. Evol. Microbiol.">
        <title>Methylomarinovum tepidoasis sp. nov., a moderately thermophilic methanotroph of the family Methylothermaceae isolated from a deep-sea hydrothermal field.</title>
        <authorList>
            <person name="Hirayama H."/>
            <person name="Takaki Y."/>
            <person name="Abe M."/>
            <person name="Miyazaki M."/>
            <person name="Uematsu K."/>
            <person name="Matsui Y."/>
            <person name="Takai K."/>
        </authorList>
    </citation>
    <scope>NUCLEOTIDE SEQUENCE [LARGE SCALE GENOMIC DNA]</scope>
    <source>
        <strain evidence="13">IT-9</strain>
    </source>
</reference>
<evidence type="ECO:0000256" key="4">
    <source>
        <dbReference type="ARBA" id="ARBA00022737"/>
    </source>
</evidence>
<evidence type="ECO:0000256" key="1">
    <source>
        <dbReference type="ARBA" id="ARBA00008279"/>
    </source>
</evidence>
<evidence type="ECO:0000256" key="7">
    <source>
        <dbReference type="ARBA" id="ARBA00032345"/>
    </source>
</evidence>
<dbReference type="Proteomes" id="UP001321825">
    <property type="component" value="Chromosome"/>
</dbReference>
<dbReference type="GO" id="GO:0043022">
    <property type="term" value="F:ribosome binding"/>
    <property type="evidence" value="ECO:0007669"/>
    <property type="project" value="TreeGrafter"/>
</dbReference>
<keyword evidence="4 10" id="KW-0677">Repeat</keyword>
<dbReference type="InterPro" id="IPR027417">
    <property type="entry name" value="P-loop_NTPase"/>
</dbReference>
<dbReference type="InterPro" id="IPR015946">
    <property type="entry name" value="KH_dom-like_a/b"/>
</dbReference>
<name>A0AAU9CPH8_9GAMM</name>
<dbReference type="InterPro" id="IPR032859">
    <property type="entry name" value="KH_dom-like"/>
</dbReference>
<dbReference type="PROSITE" id="PS51712">
    <property type="entry name" value="G_ENGA"/>
    <property type="match status" value="2"/>
</dbReference>
<comment type="function">
    <text evidence="8 10">GTPase that plays an essential role in the late steps of ribosome biogenesis.</text>
</comment>
<dbReference type="GO" id="GO:0005525">
    <property type="term" value="F:GTP binding"/>
    <property type="evidence" value="ECO:0007669"/>
    <property type="project" value="UniProtKB-UniRule"/>
</dbReference>
<evidence type="ECO:0000256" key="8">
    <source>
        <dbReference type="HAMAP-Rule" id="MF_00195"/>
    </source>
</evidence>
<accession>A0AAU9CPH8</accession>
<dbReference type="CDD" id="cd01895">
    <property type="entry name" value="EngA2"/>
    <property type="match status" value="1"/>
</dbReference>
<dbReference type="GO" id="GO:0042254">
    <property type="term" value="P:ribosome biogenesis"/>
    <property type="evidence" value="ECO:0007669"/>
    <property type="project" value="UniProtKB-KW"/>
</dbReference>
<keyword evidence="3 8" id="KW-0690">Ribosome biogenesis</keyword>
<proteinExistence type="inferred from homology"/>
<evidence type="ECO:0000256" key="3">
    <source>
        <dbReference type="ARBA" id="ARBA00022517"/>
    </source>
</evidence>
<keyword evidence="13" id="KW-1185">Reference proteome</keyword>
<keyword evidence="5 8" id="KW-0547">Nucleotide-binding</keyword>
<keyword evidence="6 8" id="KW-0342">GTP-binding</keyword>
<protein>
    <recommendedName>
        <fullName evidence="2 8">GTPase Der</fullName>
    </recommendedName>
    <alternativeName>
        <fullName evidence="7 8">GTP-binding protein EngA</fullName>
    </alternativeName>
</protein>
<dbReference type="CDD" id="cd01894">
    <property type="entry name" value="EngA1"/>
    <property type="match status" value="1"/>
</dbReference>
<sequence length="468" mass="51682">MNKSLPVVALVGRPNVGKSTLFNWLTQSRDALVADYPGLTRDRHYGRCRRGSREFLVVDTGGVADTAETVDQAALRQVEQALEEADLILFLVDAREGLTAADEDIAARLRRLDKPVLLVINKIDGEDPALAAAEFSVLGFAEPVMIAAAHGRGTAKLLARIEALLPPAPQSATEADRDDAIRVAVIGRPNVGKSTLVNRLLGEERVVVADHPGTTRDAIEIPFERDGRAFVLIDTAGIRRRARVEEAVEKFSVIKAIQAMEQADVVVFLIDASEGITDQDARLLGMVLEAGKALIIGLNKWDGLSREQKQKVRGQLETRLQFVDFAEKLPISALHGTGVGDLFDRIAPLYEQAQVEFGTSELTRILQDAVISYPPPLVRGRRIKLKFAHQGGKKPPLIVIHGNQTERVPASYRRYLNRSFREALGIKGTPLQLEFRSSANPFAGRRNKLTPRQLRKRQRLLRHAKKGR</sequence>
<dbReference type="NCBIfam" id="TIGR03594">
    <property type="entry name" value="GTPase_EngA"/>
    <property type="match status" value="1"/>
</dbReference>
<feature type="binding site" evidence="8">
    <location>
        <begin position="12"/>
        <end position="19"/>
    </location>
    <ligand>
        <name>GTP</name>
        <dbReference type="ChEBI" id="CHEBI:37565"/>
        <label>1</label>
    </ligand>
</feature>
<evidence type="ECO:0000259" key="11">
    <source>
        <dbReference type="PROSITE" id="PS51712"/>
    </source>
</evidence>
<evidence type="ECO:0000256" key="5">
    <source>
        <dbReference type="ARBA" id="ARBA00022741"/>
    </source>
</evidence>
<dbReference type="FunFam" id="3.40.50.300:FF:000057">
    <property type="entry name" value="GTPase Der"/>
    <property type="match status" value="1"/>
</dbReference>
<feature type="domain" description="EngA-type G" evidence="11">
    <location>
        <begin position="181"/>
        <end position="354"/>
    </location>
</feature>
<comment type="similarity">
    <text evidence="1 8 9 10">Belongs to the TRAFAC class TrmE-Era-EngA-EngB-Septin-like GTPase superfamily. EngA (Der) GTPase family.</text>
</comment>
<dbReference type="InterPro" id="IPR005225">
    <property type="entry name" value="Small_GTP-bd"/>
</dbReference>
<evidence type="ECO:0000256" key="2">
    <source>
        <dbReference type="ARBA" id="ARBA00020953"/>
    </source>
</evidence>
<feature type="domain" description="EngA-type G" evidence="11">
    <location>
        <begin position="6"/>
        <end position="169"/>
    </location>
</feature>
<dbReference type="RefSeq" id="WP_317704304.1">
    <property type="nucleotide sequence ID" value="NZ_AP024714.1"/>
</dbReference>
<dbReference type="EMBL" id="AP024714">
    <property type="protein sequence ID" value="BCX81878.1"/>
    <property type="molecule type" value="Genomic_DNA"/>
</dbReference>
<evidence type="ECO:0000256" key="9">
    <source>
        <dbReference type="PROSITE-ProRule" id="PRU01049"/>
    </source>
</evidence>
<dbReference type="Pfam" id="PF14714">
    <property type="entry name" value="KH_dom-like"/>
    <property type="match status" value="1"/>
</dbReference>
<feature type="binding site" evidence="8">
    <location>
        <begin position="299"/>
        <end position="302"/>
    </location>
    <ligand>
        <name>GTP</name>
        <dbReference type="ChEBI" id="CHEBI:37565"/>
        <label>2</label>
    </ligand>
</feature>
<dbReference type="PANTHER" id="PTHR43834:SF6">
    <property type="entry name" value="GTPASE DER"/>
    <property type="match status" value="1"/>
</dbReference>
<feature type="binding site" evidence="8">
    <location>
        <begin position="234"/>
        <end position="238"/>
    </location>
    <ligand>
        <name>GTP</name>
        <dbReference type="ChEBI" id="CHEBI:37565"/>
        <label>2</label>
    </ligand>
</feature>
<dbReference type="SUPFAM" id="SSF52540">
    <property type="entry name" value="P-loop containing nucleoside triphosphate hydrolases"/>
    <property type="match status" value="2"/>
</dbReference>
<comment type="subunit">
    <text evidence="8">Associates with the 50S ribosomal subunit.</text>
</comment>
<evidence type="ECO:0000256" key="10">
    <source>
        <dbReference type="RuleBase" id="RU004481"/>
    </source>
</evidence>
<dbReference type="Pfam" id="PF01926">
    <property type="entry name" value="MMR_HSR1"/>
    <property type="match status" value="2"/>
</dbReference>
<feature type="binding site" evidence="8">
    <location>
        <begin position="59"/>
        <end position="63"/>
    </location>
    <ligand>
        <name>GTP</name>
        <dbReference type="ChEBI" id="CHEBI:37565"/>
        <label>1</label>
    </ligand>
</feature>
<dbReference type="FunFam" id="3.30.300.20:FF:000004">
    <property type="entry name" value="GTPase Der"/>
    <property type="match status" value="1"/>
</dbReference>
<dbReference type="AlphaFoldDB" id="A0AAU9CPH8"/>
<dbReference type="FunFam" id="3.40.50.300:FF:000040">
    <property type="entry name" value="GTPase Der"/>
    <property type="match status" value="1"/>
</dbReference>
<evidence type="ECO:0000313" key="13">
    <source>
        <dbReference type="Proteomes" id="UP001321825"/>
    </source>
</evidence>
<dbReference type="PIRSF" id="PIRSF006485">
    <property type="entry name" value="GTP-binding_EngA"/>
    <property type="match status" value="1"/>
</dbReference>